<feature type="domain" description="DUF6535" evidence="6">
    <location>
        <begin position="222"/>
        <end position="390"/>
    </location>
</feature>
<reference evidence="7 8" key="1">
    <citation type="journal article" date="2016" name="Mol. Biol. Evol.">
        <title>Comparative Genomics of Early-Diverging Mushroom-Forming Fungi Provides Insights into the Origins of Lignocellulose Decay Capabilities.</title>
        <authorList>
            <person name="Nagy L.G."/>
            <person name="Riley R."/>
            <person name="Tritt A."/>
            <person name="Adam C."/>
            <person name="Daum C."/>
            <person name="Floudas D."/>
            <person name="Sun H."/>
            <person name="Yadav J.S."/>
            <person name="Pangilinan J."/>
            <person name="Larsson K.H."/>
            <person name="Matsuura K."/>
            <person name="Barry K."/>
            <person name="Labutti K."/>
            <person name="Kuo R."/>
            <person name="Ohm R.A."/>
            <person name="Bhattacharya S.S."/>
            <person name="Shirouzu T."/>
            <person name="Yoshinaga Y."/>
            <person name="Martin F.M."/>
            <person name="Grigoriev I.V."/>
            <person name="Hibbett D.S."/>
        </authorList>
    </citation>
    <scope>NUCLEOTIDE SEQUENCE [LARGE SCALE GENOMIC DNA]</scope>
    <source>
        <strain evidence="7 8">HHB12029</strain>
    </source>
</reference>
<comment type="similarity">
    <text evidence="1">Belongs to the peptidase C14B family.</text>
</comment>
<keyword evidence="2" id="KW-0053">Apoptosis</keyword>
<evidence type="ECO:0000259" key="6">
    <source>
        <dbReference type="Pfam" id="PF20153"/>
    </source>
</evidence>
<feature type="transmembrane region" description="Helical" evidence="4">
    <location>
        <begin position="233"/>
        <end position="256"/>
    </location>
</feature>
<evidence type="ECO:0000256" key="2">
    <source>
        <dbReference type="ARBA" id="ARBA00022703"/>
    </source>
</evidence>
<evidence type="ECO:0000256" key="1">
    <source>
        <dbReference type="ARBA" id="ARBA00009005"/>
    </source>
</evidence>
<feature type="transmembrane region" description="Helical" evidence="4">
    <location>
        <begin position="268"/>
        <end position="289"/>
    </location>
</feature>
<name>A0A165CQP5_EXIGL</name>
<dbReference type="InterPro" id="IPR045338">
    <property type="entry name" value="DUF6535"/>
</dbReference>
<dbReference type="InterPro" id="IPR050452">
    <property type="entry name" value="Metacaspase"/>
</dbReference>
<organism evidence="7 8">
    <name type="scientific">Exidia glandulosa HHB12029</name>
    <dbReference type="NCBI Taxonomy" id="1314781"/>
    <lineage>
        <taxon>Eukaryota</taxon>
        <taxon>Fungi</taxon>
        <taxon>Dikarya</taxon>
        <taxon>Basidiomycota</taxon>
        <taxon>Agaricomycotina</taxon>
        <taxon>Agaricomycetes</taxon>
        <taxon>Auriculariales</taxon>
        <taxon>Exidiaceae</taxon>
        <taxon>Exidia</taxon>
    </lineage>
</organism>
<keyword evidence="3" id="KW-0378">Hydrolase</keyword>
<feature type="transmembrane region" description="Helical" evidence="4">
    <location>
        <begin position="369"/>
        <end position="390"/>
    </location>
</feature>
<accession>A0A165CQP5</accession>
<proteinExistence type="inferred from homology"/>
<dbReference type="SUPFAM" id="SSF52129">
    <property type="entry name" value="Caspase-like"/>
    <property type="match status" value="1"/>
</dbReference>
<keyword evidence="4" id="KW-0472">Membrane</keyword>
<dbReference type="Gene3D" id="3.40.50.1460">
    <property type="match status" value="1"/>
</dbReference>
<feature type="transmembrane region" description="Helical" evidence="4">
    <location>
        <begin position="396"/>
        <end position="419"/>
    </location>
</feature>
<keyword evidence="4" id="KW-0812">Transmembrane</keyword>
<dbReference type="GO" id="GO:0006915">
    <property type="term" value="P:apoptotic process"/>
    <property type="evidence" value="ECO:0007669"/>
    <property type="project" value="UniProtKB-KW"/>
</dbReference>
<dbReference type="InterPro" id="IPR011600">
    <property type="entry name" value="Pept_C14_caspase"/>
</dbReference>
<dbReference type="PANTHER" id="PTHR48104:SF30">
    <property type="entry name" value="METACASPASE-1"/>
    <property type="match status" value="1"/>
</dbReference>
<gene>
    <name evidence="7" type="ORF">EXIGLDRAFT_684410</name>
</gene>
<evidence type="ECO:0000256" key="3">
    <source>
        <dbReference type="ARBA" id="ARBA00022807"/>
    </source>
</evidence>
<dbReference type="EMBL" id="KV426298">
    <property type="protein sequence ID" value="KZV82917.1"/>
    <property type="molecule type" value="Genomic_DNA"/>
</dbReference>
<evidence type="ECO:0000256" key="4">
    <source>
        <dbReference type="SAM" id="Phobius"/>
    </source>
</evidence>
<keyword evidence="4" id="KW-1133">Transmembrane helix</keyword>
<dbReference type="AlphaFoldDB" id="A0A165CQP5"/>
<protein>
    <recommendedName>
        <fullName evidence="9">Caspase family p20 domain-containing protein</fullName>
    </recommendedName>
</protein>
<evidence type="ECO:0008006" key="9">
    <source>
        <dbReference type="Google" id="ProtNLM"/>
    </source>
</evidence>
<feature type="non-terminal residue" evidence="7">
    <location>
        <position position="1"/>
    </location>
</feature>
<dbReference type="OrthoDB" id="3223806at2759"/>
<dbReference type="GO" id="GO:0005737">
    <property type="term" value="C:cytoplasm"/>
    <property type="evidence" value="ECO:0007669"/>
    <property type="project" value="TreeGrafter"/>
</dbReference>
<evidence type="ECO:0000259" key="5">
    <source>
        <dbReference type="Pfam" id="PF00656"/>
    </source>
</evidence>
<dbReference type="Pfam" id="PF00656">
    <property type="entry name" value="Peptidase_C14"/>
    <property type="match status" value="1"/>
</dbReference>
<keyword evidence="8" id="KW-1185">Reference proteome</keyword>
<feature type="transmembrane region" description="Helical" evidence="4">
    <location>
        <begin position="440"/>
        <end position="458"/>
    </location>
</feature>
<evidence type="ECO:0000313" key="7">
    <source>
        <dbReference type="EMBL" id="KZV82917.1"/>
    </source>
</evidence>
<feature type="domain" description="Peptidase C14 caspase" evidence="5">
    <location>
        <begin position="539"/>
        <end position="798"/>
    </location>
</feature>
<sequence length="1194" mass="130510">MATVSGRHPSAIVSTGLSVATVALDVAPEVTDAVPIAKQILNSAAHISDAAEKIQKKREAMYTLVEKADIYATQIDIAIAGRVLDASLQRRLERLHSVFVKIEALVNDEVRVKNRALAGRTWKNSSNRPGSLVAELDREIQLFHLLTAARAVAEDAKYDGQVRHSPSALSTSEIKMEHECEVRADTTQDAPQRIDCNLPHKKLDTELKDKSPLNPLEGHDALLEEADSHDSSLLAATEVLLVYAAFLSGVATALTIESYQLLQPDRAAYTTVALYILVSATNHSTGIILPPPPALEHVPSHSLWINGVWFASTLLSLVVALLSVAVKHWIKTYGARNLASAKIPRDCAQRDQVYLPALNTSPAAGLMSLLLVMLCVSLFLFFTGVVAFLWMLDPAIVMWIIFLQVSLIIFYAGISFYFGSPPVPPWMPSCPPSTRVVYRLRRLILPIALAALRAVNGLEQVVSRWLIRQPPSESGVLRPEFRDSRPVDLLTMEHKDTSTPSLPVSRNRDAGSSAAEFARAEPTDAHLIHEHYNGGPPLFALIIGVDAYEHHSEINNLKGAVADADDVYDFLTTTLAVNARITILRNDQATRTAILNALSAMKANDDIKRGDPILIFYAGHGSEAPAPPGWPQAKVQMLIPHNFLPTHPSAPEQRGILDVTLGRHLEELAKAKGNNITVIFDSCHSGSGTRDSGPLGVMCRSFKLPESYAISPEVDDLRLSESHTAKRGDLAAVEDIGSRGSRPAVGFEAHGLASHVLLSACSEQESARECNGRGVFTKMLFELLRTTSSHQITYNDLIEQLPALPSQHPQCEGKSRGRLLFDAKVPNVRRVLFPMKTVSQGVFKLEAGEIHGITAGAQFDVLTTRDWNAKPVARLRASVADAISAELVWATESSMQSVIPQSAWALQVKAGDLAAFAVAVAPQLHDLLKIKIEMDTSLRSRAIHLVPFDVPHEIEVRSVGNDAVFVVTDCVCVAAGVTELAERVPLSDMDAVYAVIQSAASFFFYLRLSDSQTIPYRYVNLEMFELRSRFNNELDAFVAAPSGPNLVDNGMVRLGIEDSAQRPYGFRVTSGHSSDLHVWLIMFDVRTLKVDFMYEPNKSQSGSASVSARGEFTPGYGASGAQPWGFTLPSGVESDVTYCKTIISSEPMDLSHIAQHSPFDRHRFRGSRKATGIRRPRAVWSSSLLPIVLYAIRA</sequence>
<keyword evidence="3" id="KW-0788">Thiol protease</keyword>
<dbReference type="GO" id="GO:0006508">
    <property type="term" value="P:proteolysis"/>
    <property type="evidence" value="ECO:0007669"/>
    <property type="project" value="InterPro"/>
</dbReference>
<evidence type="ECO:0000313" key="8">
    <source>
        <dbReference type="Proteomes" id="UP000077266"/>
    </source>
</evidence>
<dbReference type="Pfam" id="PF20153">
    <property type="entry name" value="DUF6535"/>
    <property type="match status" value="1"/>
</dbReference>
<dbReference type="GO" id="GO:0004197">
    <property type="term" value="F:cysteine-type endopeptidase activity"/>
    <property type="evidence" value="ECO:0007669"/>
    <property type="project" value="InterPro"/>
</dbReference>
<dbReference type="Proteomes" id="UP000077266">
    <property type="component" value="Unassembled WGS sequence"/>
</dbReference>
<keyword evidence="3" id="KW-0645">Protease</keyword>
<dbReference type="PANTHER" id="PTHR48104">
    <property type="entry name" value="METACASPASE-4"/>
    <property type="match status" value="1"/>
</dbReference>
<feature type="transmembrane region" description="Helical" evidence="4">
    <location>
        <begin position="309"/>
        <end position="330"/>
    </location>
</feature>
<dbReference type="InterPro" id="IPR029030">
    <property type="entry name" value="Caspase-like_dom_sf"/>
</dbReference>
<dbReference type="InParanoid" id="A0A165CQP5"/>